<dbReference type="InterPro" id="IPR002182">
    <property type="entry name" value="NB-ARC"/>
</dbReference>
<dbReference type="PANTHER" id="PTHR46082:SF6">
    <property type="entry name" value="AAA+ ATPASE DOMAIN-CONTAINING PROTEIN-RELATED"/>
    <property type="match status" value="1"/>
</dbReference>
<dbReference type="InterPro" id="IPR053137">
    <property type="entry name" value="NLR-like"/>
</dbReference>
<evidence type="ECO:0000259" key="1">
    <source>
        <dbReference type="Pfam" id="PF00931"/>
    </source>
</evidence>
<dbReference type="Pfam" id="PF00931">
    <property type="entry name" value="NB-ARC"/>
    <property type="match status" value="1"/>
</dbReference>
<dbReference type="Gene3D" id="3.40.50.300">
    <property type="entry name" value="P-loop containing nucleotide triphosphate hydrolases"/>
    <property type="match status" value="1"/>
</dbReference>
<dbReference type="EMBL" id="MU005783">
    <property type="protein sequence ID" value="KAF2704134.1"/>
    <property type="molecule type" value="Genomic_DNA"/>
</dbReference>
<reference evidence="2" key="1">
    <citation type="journal article" date="2020" name="Stud. Mycol.">
        <title>101 Dothideomycetes genomes: a test case for predicting lifestyles and emergence of pathogens.</title>
        <authorList>
            <person name="Haridas S."/>
            <person name="Albert R."/>
            <person name="Binder M."/>
            <person name="Bloem J."/>
            <person name="Labutti K."/>
            <person name="Salamov A."/>
            <person name="Andreopoulos B."/>
            <person name="Baker S."/>
            <person name="Barry K."/>
            <person name="Bills G."/>
            <person name="Bluhm B."/>
            <person name="Cannon C."/>
            <person name="Castanera R."/>
            <person name="Culley D."/>
            <person name="Daum C."/>
            <person name="Ezra D."/>
            <person name="Gonzalez J."/>
            <person name="Henrissat B."/>
            <person name="Kuo A."/>
            <person name="Liang C."/>
            <person name="Lipzen A."/>
            <person name="Lutzoni F."/>
            <person name="Magnuson J."/>
            <person name="Mondo S."/>
            <person name="Nolan M."/>
            <person name="Ohm R."/>
            <person name="Pangilinan J."/>
            <person name="Park H.-J."/>
            <person name="Ramirez L."/>
            <person name="Alfaro M."/>
            <person name="Sun H."/>
            <person name="Tritt A."/>
            <person name="Yoshinaga Y."/>
            <person name="Zwiers L.-H."/>
            <person name="Turgeon B."/>
            <person name="Goodwin S."/>
            <person name="Spatafora J."/>
            <person name="Crous P."/>
            <person name="Grigoriev I."/>
        </authorList>
    </citation>
    <scope>NUCLEOTIDE SEQUENCE</scope>
    <source>
        <strain evidence="2">CBS 279.74</strain>
    </source>
</reference>
<keyword evidence="3" id="KW-1185">Reference proteome</keyword>
<feature type="domain" description="NB-ARC" evidence="1">
    <location>
        <begin position="92"/>
        <end position="250"/>
    </location>
</feature>
<protein>
    <recommendedName>
        <fullName evidence="1">NB-ARC domain-containing protein</fullName>
    </recommendedName>
</protein>
<dbReference type="GO" id="GO:0043531">
    <property type="term" value="F:ADP binding"/>
    <property type="evidence" value="ECO:0007669"/>
    <property type="project" value="InterPro"/>
</dbReference>
<dbReference type="SUPFAM" id="SSF48452">
    <property type="entry name" value="TPR-like"/>
    <property type="match status" value="1"/>
</dbReference>
<dbReference type="InterPro" id="IPR011990">
    <property type="entry name" value="TPR-like_helical_dom_sf"/>
</dbReference>
<dbReference type="Gene3D" id="1.25.40.10">
    <property type="entry name" value="Tetratricopeptide repeat domain"/>
    <property type="match status" value="2"/>
</dbReference>
<name>A0A6G1JU50_9PLEO</name>
<organism evidence="2 3">
    <name type="scientific">Pleomassaria siparia CBS 279.74</name>
    <dbReference type="NCBI Taxonomy" id="1314801"/>
    <lineage>
        <taxon>Eukaryota</taxon>
        <taxon>Fungi</taxon>
        <taxon>Dikarya</taxon>
        <taxon>Ascomycota</taxon>
        <taxon>Pezizomycotina</taxon>
        <taxon>Dothideomycetes</taxon>
        <taxon>Pleosporomycetidae</taxon>
        <taxon>Pleosporales</taxon>
        <taxon>Pleomassariaceae</taxon>
        <taxon>Pleomassaria</taxon>
    </lineage>
</organism>
<dbReference type="AlphaFoldDB" id="A0A6G1JU50"/>
<dbReference type="OrthoDB" id="20872at2759"/>
<dbReference type="InterPro" id="IPR027417">
    <property type="entry name" value="P-loop_NTPase"/>
</dbReference>
<evidence type="ECO:0000313" key="2">
    <source>
        <dbReference type="EMBL" id="KAF2704134.1"/>
    </source>
</evidence>
<accession>A0A6G1JU50</accession>
<dbReference type="PANTHER" id="PTHR46082">
    <property type="entry name" value="ATP/GTP-BINDING PROTEIN-RELATED"/>
    <property type="match status" value="1"/>
</dbReference>
<evidence type="ECO:0000313" key="3">
    <source>
        <dbReference type="Proteomes" id="UP000799428"/>
    </source>
</evidence>
<proteinExistence type="predicted"/>
<sequence>MYPNIYDSTIGLIFFGTPFRGTDTLTIAKIVELAEQEFGGDQVLGKALRTSEVNDEALTGLVDDYLRTTGGGVKPTVACFFERMATNVAKLVNKEDVSIAGLGGTGKTRVALQFAYKVKETWPEFSIIWLPALSMKSFEQACTEVAKALHIPRTAAKEENAKELVRQWFSAERAGQWLLVLDNADDKDILFGTGDAKGIFDYLPKSEEGVTVYTTRTQEVAQRLTLGSVMNVGPMSQSDAPELFEKLLRNKELLRNGAVTTELLDALAYLPLAIAQAAAYLNIHKIPIEKYLRLLHNTEQDIVHLMSEDFRDDRRYKGSANAVATTWVVSFKQIRERDATAADLLAFISCIEWKSIPRSLLPIVQPEARTERAIGVLCGYSFLARRADNTTRDWTNKLGNRTEVEKKAVQHVSEIFPHMGFEKRAAGRIYLPHAIQLLTNAQDHSPRDKSQLLFLVGSSLLKEGRFKEAPRWLNKCWSSLMIKELDRDDPIMVMVQRAIALACAVDGQEEEAVMLMDNVYSVYQRAREKDPEELVKSRERLRLLYKADGELERGLDRLEYLVVEHQKELNEAHPDLPDAQMGKALDIMEYFDAVRKKVQVAEHPDLPHLQQQLAFLYVSIGQVQDALELMQQVVAVHREKLRVTAAHLALMQSQQNLAAQISSARI</sequence>
<dbReference type="Proteomes" id="UP000799428">
    <property type="component" value="Unassembled WGS sequence"/>
</dbReference>
<dbReference type="SUPFAM" id="SSF52540">
    <property type="entry name" value="P-loop containing nucleoside triphosphate hydrolases"/>
    <property type="match status" value="1"/>
</dbReference>
<gene>
    <name evidence="2" type="ORF">K504DRAFT_518662</name>
</gene>